<dbReference type="EC" id="3.4.24.70" evidence="2"/>
<dbReference type="Pfam" id="PF19310">
    <property type="entry name" value="TOP_N"/>
    <property type="match status" value="1"/>
</dbReference>
<organism evidence="2 3">
    <name type="scientific">Sphingomonas jeddahensis</name>
    <dbReference type="NCBI Taxonomy" id="1915074"/>
    <lineage>
        <taxon>Bacteria</taxon>
        <taxon>Pseudomonadati</taxon>
        <taxon>Pseudomonadota</taxon>
        <taxon>Alphaproteobacteria</taxon>
        <taxon>Sphingomonadales</taxon>
        <taxon>Sphingomonadaceae</taxon>
        <taxon>Sphingomonas</taxon>
    </lineage>
</organism>
<dbReference type="InterPro" id="IPR045666">
    <property type="entry name" value="OpdA_N"/>
</dbReference>
<keyword evidence="2" id="KW-0378">Hydrolase</keyword>
<dbReference type="SUPFAM" id="SSF55486">
    <property type="entry name" value="Metalloproteases ('zincins'), catalytic domain"/>
    <property type="match status" value="1"/>
</dbReference>
<keyword evidence="3" id="KW-1185">Reference proteome</keyword>
<name>A0A1V2ET36_9SPHN</name>
<evidence type="ECO:0000313" key="2">
    <source>
        <dbReference type="EMBL" id="ONF95319.1"/>
    </source>
</evidence>
<feature type="domain" description="Oligopeptidase A N-terminal" evidence="1">
    <location>
        <begin position="29"/>
        <end position="106"/>
    </location>
</feature>
<reference evidence="2 3" key="1">
    <citation type="submission" date="2016-11" db="EMBL/GenBank/DDBJ databases">
        <title>Genome sequence of Sphingomonas jeddahensis G39.</title>
        <authorList>
            <person name="Poehlein A."/>
            <person name="Wuebbeler J.H."/>
            <person name="Steinbuechel A."/>
            <person name="Daniel R."/>
        </authorList>
    </citation>
    <scope>NUCLEOTIDE SEQUENCE [LARGE SCALE GENOMIC DNA]</scope>
    <source>
        <strain evidence="2 3">G39</strain>
    </source>
</reference>
<proteinExistence type="predicted"/>
<accession>A0A1V2ET36</accession>
<evidence type="ECO:0000259" key="1">
    <source>
        <dbReference type="Pfam" id="PF19310"/>
    </source>
</evidence>
<dbReference type="Gene3D" id="1.10.1370.40">
    <property type="match status" value="1"/>
</dbReference>
<dbReference type="Proteomes" id="UP000188729">
    <property type="component" value="Unassembled WGS sequence"/>
</dbReference>
<dbReference type="EMBL" id="MPSB01000013">
    <property type="protein sequence ID" value="ONF95319.1"/>
    <property type="molecule type" value="Genomic_DNA"/>
</dbReference>
<evidence type="ECO:0000313" key="3">
    <source>
        <dbReference type="Proteomes" id="UP000188729"/>
    </source>
</evidence>
<comment type="caution">
    <text evidence="2">The sequence shown here is derived from an EMBL/GenBank/DDBJ whole genome shotgun (WGS) entry which is preliminary data.</text>
</comment>
<sequence length="107" mass="11392">MMNAPVLADARALPRFCDCTPTAIEGALAQVIAEQEEVVTHLTTAAPTDFASAWLPLERADTAIDALWSTVSHLHGVADNPELRAAHAAGQALIVENSIKTRQNHAL</sequence>
<dbReference type="AlphaFoldDB" id="A0A1V2ET36"/>
<dbReference type="GO" id="GO:0004222">
    <property type="term" value="F:metalloendopeptidase activity"/>
    <property type="evidence" value="ECO:0007669"/>
    <property type="project" value="UniProtKB-EC"/>
</dbReference>
<gene>
    <name evidence="2" type="primary">prlC_3</name>
    <name evidence="2" type="ORF">SPHI_25880</name>
</gene>
<protein>
    <submittedName>
        <fullName evidence="2">Oligopeptidase A</fullName>
        <ecNumber evidence="2">3.4.24.70</ecNumber>
    </submittedName>
</protein>